<evidence type="ECO:0000313" key="2">
    <source>
        <dbReference type="EMBL" id="MBM7797390.1"/>
    </source>
</evidence>
<dbReference type="EMBL" id="JAFBCF010000001">
    <property type="protein sequence ID" value="MBM7797390.1"/>
    <property type="molecule type" value="Genomic_DNA"/>
</dbReference>
<feature type="region of interest" description="Disordered" evidence="1">
    <location>
        <begin position="1"/>
        <end position="22"/>
    </location>
</feature>
<evidence type="ECO:0000313" key="3">
    <source>
        <dbReference type="Proteomes" id="UP000704762"/>
    </source>
</evidence>
<dbReference type="Proteomes" id="UP000704762">
    <property type="component" value="Unassembled WGS sequence"/>
</dbReference>
<comment type="caution">
    <text evidence="2">The sequence shown here is derived from an EMBL/GenBank/DDBJ whole genome shotgun (WGS) entry which is preliminary data.</text>
</comment>
<evidence type="ECO:0008006" key="4">
    <source>
        <dbReference type="Google" id="ProtNLM"/>
    </source>
</evidence>
<accession>A0ABS2REG1</accession>
<organism evidence="2 3">
    <name type="scientific">Microlunatus panaciterrae</name>
    <dbReference type="NCBI Taxonomy" id="400768"/>
    <lineage>
        <taxon>Bacteria</taxon>
        <taxon>Bacillati</taxon>
        <taxon>Actinomycetota</taxon>
        <taxon>Actinomycetes</taxon>
        <taxon>Propionibacteriales</taxon>
        <taxon>Propionibacteriaceae</taxon>
        <taxon>Microlunatus</taxon>
    </lineage>
</organism>
<protein>
    <recommendedName>
        <fullName evidence="4">ATP-binding protein</fullName>
    </recommendedName>
</protein>
<dbReference type="RefSeq" id="WP_204916088.1">
    <property type="nucleotide sequence ID" value="NZ_BAAAQP010000003.1"/>
</dbReference>
<sequence length="73" mass="8275">MSIPAGSRRYLPDSPFNRRPVEPPKVFEVEDRVTHDRYGLGRVSEIENSGAVIVDFGSGRLRVKAPFTKLYKL</sequence>
<keyword evidence="3" id="KW-1185">Reference proteome</keyword>
<name>A0ABS2REG1_9ACTN</name>
<evidence type="ECO:0000256" key="1">
    <source>
        <dbReference type="SAM" id="MobiDB-lite"/>
    </source>
</evidence>
<proteinExistence type="predicted"/>
<gene>
    <name evidence="2" type="ORF">JOE57_000311</name>
</gene>
<reference evidence="2 3" key="1">
    <citation type="submission" date="2021-01" db="EMBL/GenBank/DDBJ databases">
        <title>Sequencing the genomes of 1000 actinobacteria strains.</title>
        <authorList>
            <person name="Klenk H.-P."/>
        </authorList>
    </citation>
    <scope>NUCLEOTIDE SEQUENCE [LARGE SCALE GENOMIC DNA]</scope>
    <source>
        <strain evidence="2 3">DSM 18662</strain>
    </source>
</reference>